<comment type="caution">
    <text evidence="2">The sequence shown here is derived from an EMBL/GenBank/DDBJ whole genome shotgun (WGS) entry which is preliminary data.</text>
</comment>
<dbReference type="EMBL" id="JAGHQM010002727">
    <property type="protein sequence ID" value="KAH0548214.1"/>
    <property type="molecule type" value="Genomic_DNA"/>
</dbReference>
<evidence type="ECO:0000313" key="2">
    <source>
        <dbReference type="EMBL" id="KAH0548214.1"/>
    </source>
</evidence>
<keyword evidence="3" id="KW-1185">Reference proteome</keyword>
<dbReference type="Proteomes" id="UP000750711">
    <property type="component" value="Unassembled WGS sequence"/>
</dbReference>
<dbReference type="PANTHER" id="PTHR38111">
    <property type="entry name" value="ZN(2)-C6 FUNGAL-TYPE DOMAIN-CONTAINING PROTEIN-RELATED"/>
    <property type="match status" value="1"/>
</dbReference>
<dbReference type="AlphaFoldDB" id="A0A9P8IAN7"/>
<feature type="region of interest" description="Disordered" evidence="1">
    <location>
        <begin position="41"/>
        <end position="118"/>
    </location>
</feature>
<evidence type="ECO:0008006" key="4">
    <source>
        <dbReference type="Google" id="ProtNLM"/>
    </source>
</evidence>
<organism evidence="2 3">
    <name type="scientific">Trichoglossum hirsutum</name>
    <dbReference type="NCBI Taxonomy" id="265104"/>
    <lineage>
        <taxon>Eukaryota</taxon>
        <taxon>Fungi</taxon>
        <taxon>Dikarya</taxon>
        <taxon>Ascomycota</taxon>
        <taxon>Pezizomycotina</taxon>
        <taxon>Geoglossomycetes</taxon>
        <taxon>Geoglossales</taxon>
        <taxon>Geoglossaceae</taxon>
        <taxon>Trichoglossum</taxon>
    </lineage>
</organism>
<protein>
    <recommendedName>
        <fullName evidence="4">Zn(2)-C6 fungal-type domain-containing protein</fullName>
    </recommendedName>
</protein>
<sequence>MQCDETLPECIRCLQSGRKCPGPITGTFFVDMSGTAANASTVAESSAPDRREANSKPLATNLRGGASTPPSQLPIRTAGGSKGRGLSKPTVPPGLDDAGNFDLVAPAGDKGKGRSEALETAGHQLQLPSSYQPSRAAAFQQHFVSYLISSLSSPLLHKTQLRSWAIELPEILNAAGPTTIYSVRAAAMALYGIRSGDKSIQTDSCRWYAMGLSCQRSLLQKSATDCPAEMPTAEEICAPIMLSLFEVAVCTAPAGWIHHLSAATRMLEMRGPENCREGTVHTLFRTLRISSVFITVTTEAPSVFASDPWISIPFSLYPKSTLDKLIDILLQLPGCLARRNQMKALKVQNPHESEVIRVELKRRVLSLVSRLDEWLRQHEEELVEVGSESWQKHSEAGEENQDSLKATVPSSPSVVPINSLYHAANILAYRLLTVISSSHLYEWRITSHGNCVVSLAGNQSFNDSGGHGSLLMVFPLKVVCRLTRDEEQRNRAREMLEQLGRERGLDGICRRAAPTYLGRYQVEEVE</sequence>
<accession>A0A9P8IAN7</accession>
<proteinExistence type="predicted"/>
<dbReference type="PANTHER" id="PTHR38111:SF2">
    <property type="entry name" value="FINGER DOMAIN PROTEIN, PUTATIVE (AFU_ORTHOLOGUE AFUA_1G01560)-RELATED"/>
    <property type="match status" value="1"/>
</dbReference>
<dbReference type="Pfam" id="PF11951">
    <property type="entry name" value="Fungal_trans_2"/>
    <property type="match status" value="1"/>
</dbReference>
<dbReference type="InterPro" id="IPR053178">
    <property type="entry name" value="Osmoadaptation_assoc"/>
</dbReference>
<feature type="region of interest" description="Disordered" evidence="1">
    <location>
        <begin position="387"/>
        <end position="408"/>
    </location>
</feature>
<evidence type="ECO:0000313" key="3">
    <source>
        <dbReference type="Proteomes" id="UP000750711"/>
    </source>
</evidence>
<evidence type="ECO:0000256" key="1">
    <source>
        <dbReference type="SAM" id="MobiDB-lite"/>
    </source>
</evidence>
<gene>
    <name evidence="2" type="ORF">GP486_008070</name>
</gene>
<name>A0A9P8IAN7_9PEZI</name>
<reference evidence="2" key="1">
    <citation type="submission" date="2021-03" db="EMBL/GenBank/DDBJ databases">
        <title>Comparative genomics and phylogenomic investigation of the class Geoglossomycetes provide insights into ecological specialization and systematics.</title>
        <authorList>
            <person name="Melie T."/>
            <person name="Pirro S."/>
            <person name="Miller A.N."/>
            <person name="Quandt A."/>
        </authorList>
    </citation>
    <scope>NUCLEOTIDE SEQUENCE</scope>
    <source>
        <strain evidence="2">CAQ_001_2017</strain>
    </source>
</reference>
<dbReference type="InterPro" id="IPR021858">
    <property type="entry name" value="Fun_TF"/>
</dbReference>